<gene>
    <name evidence="3" type="ORF">MJ923_04205</name>
</gene>
<dbReference type="SUPFAM" id="SSF49313">
    <property type="entry name" value="Cadherin-like"/>
    <property type="match status" value="1"/>
</dbReference>
<dbReference type="InterPro" id="IPR015919">
    <property type="entry name" value="Cadherin-like_sf"/>
</dbReference>
<protein>
    <submittedName>
        <fullName evidence="3">Ig-like domain-containing protein</fullName>
    </submittedName>
</protein>
<dbReference type="InterPro" id="IPR013431">
    <property type="entry name" value="Delta_60_rpt"/>
</dbReference>
<reference evidence="3 4" key="1">
    <citation type="submission" date="2022-02" db="EMBL/GenBank/DDBJ databases">
        <title>The genome sequence of Shewanella sp. 3B26.</title>
        <authorList>
            <person name="Du J."/>
        </authorList>
    </citation>
    <scope>NUCLEOTIDE SEQUENCE [LARGE SCALE GENOMIC DNA]</scope>
    <source>
        <strain evidence="3 4">3B26</strain>
    </source>
</reference>
<dbReference type="InterPro" id="IPR006644">
    <property type="entry name" value="Cadg"/>
</dbReference>
<organism evidence="3 4">
    <name type="scientific">Shewanella zhuhaiensis</name>
    <dbReference type="NCBI Taxonomy" id="2919576"/>
    <lineage>
        <taxon>Bacteria</taxon>
        <taxon>Pseudomonadati</taxon>
        <taxon>Pseudomonadota</taxon>
        <taxon>Gammaproteobacteria</taxon>
        <taxon>Alteromonadales</taxon>
        <taxon>Shewanellaceae</taxon>
        <taxon>Shewanella</taxon>
    </lineage>
</organism>
<feature type="domain" description="Dystroglycan-type cadherin-like" evidence="2">
    <location>
        <begin position="855"/>
        <end position="947"/>
    </location>
</feature>
<evidence type="ECO:0000313" key="3">
    <source>
        <dbReference type="EMBL" id="MCH4293505.1"/>
    </source>
</evidence>
<feature type="compositionally biased region" description="Acidic residues" evidence="1">
    <location>
        <begin position="1061"/>
        <end position="1070"/>
    </location>
</feature>
<name>A0AAJ1BF01_9GAMM</name>
<proteinExistence type="predicted"/>
<dbReference type="GO" id="GO:0016020">
    <property type="term" value="C:membrane"/>
    <property type="evidence" value="ECO:0007669"/>
    <property type="project" value="InterPro"/>
</dbReference>
<dbReference type="Gene3D" id="3.30.420.430">
    <property type="match status" value="1"/>
</dbReference>
<accession>A0AAJ1BF01</accession>
<comment type="caution">
    <text evidence="3">The sequence shown here is derived from an EMBL/GenBank/DDBJ whole genome shotgun (WGS) entry which is preliminary data.</text>
</comment>
<evidence type="ECO:0000313" key="4">
    <source>
        <dbReference type="Proteomes" id="UP001297581"/>
    </source>
</evidence>
<keyword evidence="4" id="KW-1185">Reference proteome</keyword>
<sequence>MKNLYSGVTNRFAELDRKGRQKKHPIRSLVAAGVLCALSSQSAQAEIHRDTSIGGSSFQIVTLDNGKGYFDTNFDVSDRVVVDAMGRTLMVGSSEPGVEQNDVINIERRLDDNSLDASFGNGGKVQISDASYRLFGMVITTDSQDRILVAGTSSNSEMRLYRLLADGALDTSFGVGGETIFDISGSAPHPTSILSDAQGRIYLGGRVPQTGWDAFVARFDASGNIDTNFNSSGYQILGQAGNDDLINALAFAGDGALLAAGHIAFKSSLFRFNEDGSFDANFGTSGMVTVSRSATQSNEAYDLAVDANGKILVTTNENASDQDTTEIFNLYRYNSDGTLDTGFADNGWFGLDVNGQGNSGSNTSTRIKIDSQGRIVLGGKIYNGNTSHMALLRLSNSGVLDTGFGTNGIGSYYLEPGNANSDPVLIQLDANGNLDIFSHQTGYSDDLGWIKVDANGHATRPFAKDGVVIAGADDLTVPFDAGESYNLVRVDAEGRTLVVGYGQDSTKTTGSDAIVRRYNADGSLDTSFASGGAYQLHVGSADTVRDLQFDAAGNIWLLGLFEWNNNQFFLNKLNASGQPDASFGTDGLLTVSGLKPVALTLHGDGSMVVLGDKFNLMRLHADGSTDTSFGSNGLFEAQGLAYNDYSSFAGEDSQGRILLAGYKYVGGDRPSMAMRVNADGTLDTSFGTDGVTIYTLPNEFTAYGSTSHAEAMIEGDTLWLAVSGGGNSTEEFNYLLRLDASGVVDTNFNGGTPVQFGAGQFLYPQNMQKDSAGRFLFAGWVGTDTYDLSFVQRLNADGTPDETFATSGVQTFDFGNGVDFESLAIKPNGDLVAAGYYMLNNDRGILVHLTENSAPVISGSPATSIDQNAAYEFIPVGSDPENDGLTFSIQNKPSWASFDTTTGMLSGTPAQADVGTVGNIIISVSDGKLTSDLPAFDIQVVNVNDAPTGSVTIAATTPNGQTLAAANTLADLDGLGTVGYIWMRDGVEIDNGAEYVLVLADKDHDITITAYYTDGFGTIESVDSAVTTATADFFNADVDGDNLSNGVEMTQGTDPYKADSDGDGVNDDVDVFPLDGSESVDTDNDGIGNNADPDDDNDGIADEDDAAPLDASIGDTQAPVFAALAPLSFEATGPKTAVTLPEPVVSDNISVASLSSDMAAELALGEHVITWTATDGAGNTATAEQVVTIVDTTAPEFDALETLELNASGRLTDINPMLDYVAFDLVDGDVVAGLSGSSELPSGAHQLELVATDSSGNSATAMLAVHILPQLKLTKRMTVEAGGSYAMPLQLTGDAPVYPVTVAYSLLVDGQAQANQSANIVSGTEGELAISIPAGLAVTTSLQVQIDSVSHAFVADDKSATLVLTEQNLAPTFSADVQQQGVATRLLDPLSGEAQIVLAISDVNINDTHQVSWQVVGQAFTGSVATDGLSMSFNPGELSSGRYAVDITVTESNTAELLSTKRRIRFKVDALPELSSTLDTDGDGIVDSLEGYGDSDGDGIADYLDNDVDGSRLPVNSSTEPMHTTAGVQLSLGNTASAMISSGAGLTMAELAGSVADDSSAADSSDSHFSQVSAVLDFTLSGQIQPGQSVAVVFAMPRGTALPEDAVYRKYNAIQGWYDFVEDANNSISSAPLLDGECPAVGAASYEPGLVAGYQCVQLLLQDGGPNDADDQANAVIEDPGVIAVLSQNQLPVAQLDTASILDSQVLVIDVLANDTDADGDSLSVIGASVDHGSVELLADNTLRYTPSSGFSGEVVISYQVSDGFGGSAQGEVHVTVSLAPVVEPETPATNTGGGSMPLWSLLLLGLAFTRYRQVPLPR</sequence>
<dbReference type="InterPro" id="IPR028974">
    <property type="entry name" value="TSP_type-3_rpt"/>
</dbReference>
<dbReference type="Pfam" id="PF17164">
    <property type="entry name" value="DUF5122"/>
    <property type="match status" value="6"/>
</dbReference>
<dbReference type="GO" id="GO:0005509">
    <property type="term" value="F:calcium ion binding"/>
    <property type="evidence" value="ECO:0007669"/>
    <property type="project" value="InterPro"/>
</dbReference>
<dbReference type="Gene3D" id="2.60.40.10">
    <property type="entry name" value="Immunoglobulins"/>
    <property type="match status" value="1"/>
</dbReference>
<dbReference type="Pfam" id="PF05345">
    <property type="entry name" value="He_PIG"/>
    <property type="match status" value="1"/>
</dbReference>
<dbReference type="SUPFAM" id="SSF103647">
    <property type="entry name" value="TSP type-3 repeat"/>
    <property type="match status" value="1"/>
</dbReference>
<dbReference type="NCBIfam" id="TIGR02608">
    <property type="entry name" value="delta_60_rpt"/>
    <property type="match status" value="11"/>
</dbReference>
<dbReference type="InterPro" id="IPR013783">
    <property type="entry name" value="Ig-like_fold"/>
</dbReference>
<dbReference type="SUPFAM" id="SSF101898">
    <property type="entry name" value="NHL repeat"/>
    <property type="match status" value="2"/>
</dbReference>
<dbReference type="Gene3D" id="2.80.10.50">
    <property type="match status" value="6"/>
</dbReference>
<feature type="region of interest" description="Disordered" evidence="1">
    <location>
        <begin position="1049"/>
        <end position="1111"/>
    </location>
</feature>
<dbReference type="Gene3D" id="4.10.1080.10">
    <property type="entry name" value="TSP type-3 repeat"/>
    <property type="match status" value="1"/>
</dbReference>
<dbReference type="RefSeq" id="WP_240590019.1">
    <property type="nucleotide sequence ID" value="NZ_JAKUDL010000001.1"/>
</dbReference>
<dbReference type="EMBL" id="JAKUDL010000001">
    <property type="protein sequence ID" value="MCH4293505.1"/>
    <property type="molecule type" value="Genomic_DNA"/>
</dbReference>
<dbReference type="SMART" id="SM00736">
    <property type="entry name" value="CADG"/>
    <property type="match status" value="1"/>
</dbReference>
<evidence type="ECO:0000256" key="1">
    <source>
        <dbReference type="SAM" id="MobiDB-lite"/>
    </source>
</evidence>
<dbReference type="Gene3D" id="2.60.40.2810">
    <property type="match status" value="1"/>
</dbReference>
<feature type="compositionally biased region" description="Acidic residues" evidence="1">
    <location>
        <begin position="1092"/>
        <end position="1107"/>
    </location>
</feature>
<dbReference type="Pfam" id="PF17963">
    <property type="entry name" value="Big_9"/>
    <property type="match status" value="1"/>
</dbReference>
<evidence type="ECO:0000259" key="2">
    <source>
        <dbReference type="SMART" id="SM00736"/>
    </source>
</evidence>
<dbReference type="Proteomes" id="UP001297581">
    <property type="component" value="Unassembled WGS sequence"/>
</dbReference>